<gene>
    <name evidence="3" type="ORF">C2E21_1636</name>
</gene>
<name>A0A2P6U1G2_CHLSO</name>
<dbReference type="Pfam" id="PF13472">
    <property type="entry name" value="Lipase_GDSL_2"/>
    <property type="match status" value="1"/>
</dbReference>
<dbReference type="InterPro" id="IPR013830">
    <property type="entry name" value="SGNH_hydro"/>
</dbReference>
<feature type="domain" description="SGNH hydrolase-type esterase" evidence="2">
    <location>
        <begin position="81"/>
        <end position="237"/>
    </location>
</feature>
<reference evidence="3 4" key="1">
    <citation type="journal article" date="2018" name="Plant J.">
        <title>Genome sequences of Chlorella sorokiniana UTEX 1602 and Micractinium conductrix SAG 241.80: implications to maltose excretion by a green alga.</title>
        <authorList>
            <person name="Arriola M.B."/>
            <person name="Velmurugan N."/>
            <person name="Zhang Y."/>
            <person name="Plunkett M.H."/>
            <person name="Hondzo H."/>
            <person name="Barney B.M."/>
        </authorList>
    </citation>
    <scope>NUCLEOTIDE SEQUENCE [LARGE SCALE GENOMIC DNA]</scope>
    <source>
        <strain evidence="4">UTEX 1602</strain>
    </source>
</reference>
<protein>
    <submittedName>
        <fullName evidence="3">Platelet-activating factor isoform gamma subunit</fullName>
    </submittedName>
</protein>
<evidence type="ECO:0000256" key="1">
    <source>
        <dbReference type="SAM" id="SignalP"/>
    </source>
</evidence>
<dbReference type="Proteomes" id="UP000239899">
    <property type="component" value="Unassembled WGS sequence"/>
</dbReference>
<evidence type="ECO:0000313" key="4">
    <source>
        <dbReference type="Proteomes" id="UP000239899"/>
    </source>
</evidence>
<keyword evidence="1" id="KW-0732">Signal</keyword>
<evidence type="ECO:0000259" key="2">
    <source>
        <dbReference type="Pfam" id="PF13472"/>
    </source>
</evidence>
<dbReference type="SUPFAM" id="SSF52266">
    <property type="entry name" value="SGNH hydrolase"/>
    <property type="match status" value="1"/>
</dbReference>
<keyword evidence="4" id="KW-1185">Reference proteome</keyword>
<feature type="signal peptide" evidence="1">
    <location>
        <begin position="1"/>
        <end position="27"/>
    </location>
</feature>
<dbReference type="OrthoDB" id="505607at2759"/>
<feature type="chain" id="PRO_5015173607" evidence="1">
    <location>
        <begin position="28"/>
        <end position="260"/>
    </location>
</feature>
<comment type="caution">
    <text evidence="3">The sequence shown here is derived from an EMBL/GenBank/DDBJ whole genome shotgun (WGS) entry which is preliminary data.</text>
</comment>
<sequence length="260" mass="28175">MVPPLGLSSRALLLAAAALLLLVGARAAPARPAPTKPRLPAMPAWAKLEPHKSWERNTSLAYNRKLAASANASGTVYDIVFMGDSLTSLTLWVAENVPVWESFWGAQSGLSAARMGVGGTTVEELTWRLMANGEKLAKDPRVVVLLVGINNQLPKQPAPKLDFLLNKYFPAAMPTTEVLVVAPLPSFRKKEAALAQLFRPIVKRCAQCSWSTCGSNLVPSSPTYFTDGLHLTPAGYHHLYSCLKPTVLSLLKKQKRPKLA</sequence>
<dbReference type="AlphaFoldDB" id="A0A2P6U1G2"/>
<organism evidence="3 4">
    <name type="scientific">Chlorella sorokiniana</name>
    <name type="common">Freshwater green alga</name>
    <dbReference type="NCBI Taxonomy" id="3076"/>
    <lineage>
        <taxon>Eukaryota</taxon>
        <taxon>Viridiplantae</taxon>
        <taxon>Chlorophyta</taxon>
        <taxon>core chlorophytes</taxon>
        <taxon>Trebouxiophyceae</taxon>
        <taxon>Chlorellales</taxon>
        <taxon>Chlorellaceae</taxon>
        <taxon>Chlorella clade</taxon>
        <taxon>Chlorella</taxon>
    </lineage>
</organism>
<evidence type="ECO:0000313" key="3">
    <source>
        <dbReference type="EMBL" id="PRW60156.1"/>
    </source>
</evidence>
<dbReference type="Gene3D" id="3.40.50.1110">
    <property type="entry name" value="SGNH hydrolase"/>
    <property type="match status" value="1"/>
</dbReference>
<dbReference type="EMBL" id="LHPG02000003">
    <property type="protein sequence ID" value="PRW60156.1"/>
    <property type="molecule type" value="Genomic_DNA"/>
</dbReference>
<dbReference type="InterPro" id="IPR036514">
    <property type="entry name" value="SGNH_hydro_sf"/>
</dbReference>
<proteinExistence type="predicted"/>
<accession>A0A2P6U1G2</accession>
<dbReference type="STRING" id="3076.A0A2P6U1G2"/>